<keyword evidence="7" id="KW-0804">Transcription</keyword>
<dbReference type="Gene3D" id="2.40.40.20">
    <property type="match status" value="1"/>
</dbReference>
<dbReference type="Proteomes" id="UP000240859">
    <property type="component" value="Unassembled WGS sequence"/>
</dbReference>
<keyword evidence="3 10" id="KW-0240">DNA-directed RNA polymerase</keyword>
<sequence length="169" mass="19068">GPGNRPLKSLSHMLKGKQGRFRQNLLGKRVDYSGRSVIAVGPSLKMYQCGLPKEMALELFKPFIMKELVQREIATNIKNAKSKIERMDDEVWDVLEDVIREHPVLLNRAPTLHRLGIQAFEPTLVEGRAIRLHPLVTTAYNADFDGDQMAVHVPLSKEAQAEARMLMLA</sequence>
<evidence type="ECO:0000259" key="9">
    <source>
        <dbReference type="SMART" id="SM00663"/>
    </source>
</evidence>
<evidence type="ECO:0000313" key="11">
    <source>
        <dbReference type="Proteomes" id="UP000240859"/>
    </source>
</evidence>
<dbReference type="SUPFAM" id="SSF64484">
    <property type="entry name" value="beta and beta-prime subunits of DNA dependent RNA-polymerase"/>
    <property type="match status" value="1"/>
</dbReference>
<evidence type="ECO:0000313" key="10">
    <source>
        <dbReference type="EMBL" id="PTI58814.1"/>
    </source>
</evidence>
<comment type="caution">
    <text evidence="10">The sequence shown here is derived from an EMBL/GenBank/DDBJ whole genome shotgun (WGS) entry which is preliminary data.</text>
</comment>
<feature type="domain" description="RNA polymerase N-terminal" evidence="9">
    <location>
        <begin position="1"/>
        <end position="169"/>
    </location>
</feature>
<comment type="function">
    <text evidence="1">DNA-dependent RNA polymerase catalyzes the transcription of DNA into RNA using the four ribonucleoside triphosphates as substrates.</text>
</comment>
<evidence type="ECO:0000256" key="6">
    <source>
        <dbReference type="ARBA" id="ARBA00022723"/>
    </source>
</evidence>
<evidence type="ECO:0000256" key="2">
    <source>
        <dbReference type="ARBA" id="ARBA00012418"/>
    </source>
</evidence>
<keyword evidence="4" id="KW-0808">Transferase</keyword>
<dbReference type="EMBL" id="PZFR01000441">
    <property type="protein sequence ID" value="PTI58814.1"/>
    <property type="molecule type" value="Genomic_DNA"/>
</dbReference>
<dbReference type="InterPro" id="IPR000722">
    <property type="entry name" value="RNA_pol_asu"/>
</dbReference>
<keyword evidence="11" id="KW-1185">Reference proteome</keyword>
<evidence type="ECO:0000256" key="3">
    <source>
        <dbReference type="ARBA" id="ARBA00022478"/>
    </source>
</evidence>
<feature type="non-terminal residue" evidence="10">
    <location>
        <position position="1"/>
    </location>
</feature>
<comment type="catalytic activity">
    <reaction evidence="8">
        <text>RNA(n) + a ribonucleoside 5'-triphosphate = RNA(n+1) + diphosphate</text>
        <dbReference type="Rhea" id="RHEA:21248"/>
        <dbReference type="Rhea" id="RHEA-COMP:14527"/>
        <dbReference type="Rhea" id="RHEA-COMP:17342"/>
        <dbReference type="ChEBI" id="CHEBI:33019"/>
        <dbReference type="ChEBI" id="CHEBI:61557"/>
        <dbReference type="ChEBI" id="CHEBI:140395"/>
        <dbReference type="EC" id="2.7.7.6"/>
    </reaction>
</comment>
<organism evidence="10 11">
    <name type="scientific">Staphylococcus succinus</name>
    <dbReference type="NCBI Taxonomy" id="61015"/>
    <lineage>
        <taxon>Bacteria</taxon>
        <taxon>Bacillati</taxon>
        <taxon>Bacillota</taxon>
        <taxon>Bacilli</taxon>
        <taxon>Bacillales</taxon>
        <taxon>Staphylococcaceae</taxon>
        <taxon>Staphylococcus</taxon>
    </lineage>
</organism>
<evidence type="ECO:0000256" key="7">
    <source>
        <dbReference type="ARBA" id="ARBA00023163"/>
    </source>
</evidence>
<evidence type="ECO:0000256" key="4">
    <source>
        <dbReference type="ARBA" id="ARBA00022679"/>
    </source>
</evidence>
<dbReference type="PANTHER" id="PTHR19376:SF54">
    <property type="entry name" value="DNA-DIRECTED RNA POLYMERASE SUBUNIT BETA"/>
    <property type="match status" value="1"/>
</dbReference>
<dbReference type="Pfam" id="PF00623">
    <property type="entry name" value="RNA_pol_Rpb1_2"/>
    <property type="match status" value="1"/>
</dbReference>
<name>A0ABX5IHN7_9STAP</name>
<evidence type="ECO:0000256" key="1">
    <source>
        <dbReference type="ARBA" id="ARBA00004026"/>
    </source>
</evidence>
<dbReference type="PANTHER" id="PTHR19376">
    <property type="entry name" value="DNA-DIRECTED RNA POLYMERASE"/>
    <property type="match status" value="1"/>
</dbReference>
<accession>A0ABX5IHN7</accession>
<dbReference type="InterPro" id="IPR045867">
    <property type="entry name" value="DNA-dir_RpoC_beta_prime"/>
</dbReference>
<keyword evidence="5" id="KW-0548">Nucleotidyltransferase</keyword>
<evidence type="ECO:0000256" key="8">
    <source>
        <dbReference type="ARBA" id="ARBA00048552"/>
    </source>
</evidence>
<protein>
    <recommendedName>
        <fullName evidence="2">DNA-directed RNA polymerase</fullName>
        <ecNumber evidence="2">2.7.7.6</ecNumber>
    </recommendedName>
</protein>
<feature type="non-terminal residue" evidence="10">
    <location>
        <position position="169"/>
    </location>
</feature>
<dbReference type="GO" id="GO:0000428">
    <property type="term" value="C:DNA-directed RNA polymerase complex"/>
    <property type="evidence" value="ECO:0007669"/>
    <property type="project" value="UniProtKB-KW"/>
</dbReference>
<dbReference type="SMART" id="SM00663">
    <property type="entry name" value="RPOLA_N"/>
    <property type="match status" value="1"/>
</dbReference>
<reference evidence="10 11" key="1">
    <citation type="journal article" date="2016" name="Front. Microbiol.">
        <title>Comprehensive Phylogenetic Analysis of Bovine Non-aureus Staphylococci Species Based on Whole-Genome Sequencing.</title>
        <authorList>
            <person name="Naushad S."/>
            <person name="Barkema H.W."/>
            <person name="Luby C."/>
            <person name="Condas L.A."/>
            <person name="Nobrega D.B."/>
            <person name="Carson D.A."/>
            <person name="De Buck J."/>
        </authorList>
    </citation>
    <scope>NUCLEOTIDE SEQUENCE [LARGE SCALE GENOMIC DNA]</scope>
    <source>
        <strain evidence="10 11">SNUC 1084</strain>
    </source>
</reference>
<dbReference type="Gene3D" id="1.10.40.90">
    <property type="match status" value="1"/>
</dbReference>
<evidence type="ECO:0000256" key="5">
    <source>
        <dbReference type="ARBA" id="ARBA00022695"/>
    </source>
</evidence>
<dbReference type="InterPro" id="IPR006592">
    <property type="entry name" value="RNA_pol_N"/>
</dbReference>
<proteinExistence type="predicted"/>
<gene>
    <name evidence="10" type="ORF">BU057_15160</name>
</gene>
<dbReference type="EC" id="2.7.7.6" evidence="2"/>
<keyword evidence="6" id="KW-0479">Metal-binding</keyword>